<feature type="transmembrane region" description="Helical" evidence="10">
    <location>
        <begin position="585"/>
        <end position="609"/>
    </location>
</feature>
<feature type="transmembrane region" description="Helical" evidence="10">
    <location>
        <begin position="790"/>
        <end position="812"/>
    </location>
</feature>
<evidence type="ECO:0000259" key="12">
    <source>
        <dbReference type="Pfam" id="PF08407"/>
    </source>
</evidence>
<evidence type="ECO:0000256" key="3">
    <source>
        <dbReference type="ARBA" id="ARBA00022475"/>
    </source>
</evidence>
<comment type="subcellular location">
    <subcellularLocation>
        <location evidence="1 10">Cell membrane</location>
        <topology evidence="1 10">Multi-pass membrane protein</topology>
    </subcellularLocation>
</comment>
<accession>A0A6A6TVK8</accession>
<dbReference type="GO" id="GO:0004100">
    <property type="term" value="F:chitin synthase activity"/>
    <property type="evidence" value="ECO:0007669"/>
    <property type="project" value="UniProtKB-UniRule"/>
</dbReference>
<evidence type="ECO:0000256" key="10">
    <source>
        <dbReference type="RuleBase" id="RU366040"/>
    </source>
</evidence>
<feature type="transmembrane region" description="Helical" evidence="10">
    <location>
        <begin position="667"/>
        <end position="687"/>
    </location>
</feature>
<dbReference type="GO" id="GO:0005886">
    <property type="term" value="C:plasma membrane"/>
    <property type="evidence" value="ECO:0007669"/>
    <property type="project" value="UniProtKB-SubCell"/>
</dbReference>
<sequence>MSYSRLGGQGNDNEEEYPSNRYGRGSRSPQQTAMPMPGDFAGDRMSYVDSRDRLAAQPSYSIENLAYSYGQAEAYEHASHNEPYVQQSYEPHPAEGPEPTYYDDDTRPMLGREHSHASASIHEPEKPSGGWSTIKEVPAFQGNLVLDCPVPQKLFNELSPEQQELREMTRMRYSAATCDPTKFTEDRFTLRQNLYPKPREVELFIVVTMYNEGDDLLARTLMGVFQNINYMENLNKGNMWGKGSWRKIVVCIVSDGVEKINPRARALLAGLGVYQEGIAKDKINGKPTVAHVYEYTTLKDLSMKGNVVSIRKGNTPVQLLFCLKQENKQKINSHRWFFQAFGQCLQPKICVLLDAGTMPGKHSIYLLWNAFDKNPNCAGACGEIKAMLGKAGINALKNPLVATQNFEYKMSNILDKPLESAFGFISVLPGAFSAYRFEALEGEPMKKYFAGESMHEDASFFTANMYLAEDRILCYELVAKKGCKWVLQFVKNSTGETDVPTEVADFISQRRRWLNGSFFAAVYTVAHFWKIWSSGHSFVRKIMLMIEVFYQIISMTFAWFALANFFLVFRILISSLADPLLLGKAGLILSVIFEWSYVVCLIACFVLALGNTPKGTQKVYLAMVYYWAIVMVYLMFASIFITVKAVQAELKNGFHWQELFQNKTFSTLILSMASTYVLWFVVSFLFFDPWHMFTSFIQYLLLTPSYINILNVYALCNTHDLSWGTKGAGAGGGGKEAEKGEDGKFIMEVPHPDIQYDKELKVLEVEAPEEKSVVKPEDKKKYYYASIRSGIVMGWVFSNLALVTLVLEVGSIGIINKNALTVEQAQIKNSGIYLFIVLWSVAALSAFRFLGAMWFLIHRKLAGV</sequence>
<dbReference type="SUPFAM" id="SSF53448">
    <property type="entry name" value="Nucleotide-diphospho-sugar transferases"/>
    <property type="match status" value="1"/>
</dbReference>
<name>A0A6A6TVK8_9PEZI</name>
<protein>
    <recommendedName>
        <fullName evidence="2 10">Chitin synthase</fullName>
        <ecNumber evidence="2 10">2.4.1.16</ecNumber>
    </recommendedName>
</protein>
<dbReference type="CDD" id="cd04190">
    <property type="entry name" value="Chitin_synth_C"/>
    <property type="match status" value="1"/>
</dbReference>
<comment type="function">
    <text evidence="10">Polymerizes chitin, a structural polymer of the cell wall and septum, by transferring the sugar moiety of UDP-GlcNAc to the non-reducing end of the growing chitin polymer.</text>
</comment>
<evidence type="ECO:0000313" key="14">
    <source>
        <dbReference type="Proteomes" id="UP000799302"/>
    </source>
</evidence>
<feature type="region of interest" description="Disordered" evidence="11">
    <location>
        <begin position="106"/>
        <end position="130"/>
    </location>
</feature>
<dbReference type="InterPro" id="IPR029044">
    <property type="entry name" value="Nucleotide-diphossugar_trans"/>
</dbReference>
<feature type="transmembrane region" description="Helical" evidence="10">
    <location>
        <begin position="693"/>
        <end position="716"/>
    </location>
</feature>
<dbReference type="EMBL" id="MU004246">
    <property type="protein sequence ID" value="KAF2663361.1"/>
    <property type="molecule type" value="Genomic_DNA"/>
</dbReference>
<keyword evidence="4 10" id="KW-0328">Glycosyltransferase</keyword>
<feature type="domain" description="Chitin synthase N-terminal" evidence="12">
    <location>
        <begin position="133"/>
        <end position="202"/>
    </location>
</feature>
<evidence type="ECO:0000313" key="13">
    <source>
        <dbReference type="EMBL" id="KAF2663361.1"/>
    </source>
</evidence>
<dbReference type="GO" id="GO:0071555">
    <property type="term" value="P:cell wall organization"/>
    <property type="evidence" value="ECO:0007669"/>
    <property type="project" value="UniProtKB-KW"/>
</dbReference>
<proteinExistence type="inferred from homology"/>
<feature type="region of interest" description="Disordered" evidence="11">
    <location>
        <begin position="1"/>
        <end position="44"/>
    </location>
</feature>
<organism evidence="13 14">
    <name type="scientific">Microthyrium microscopicum</name>
    <dbReference type="NCBI Taxonomy" id="703497"/>
    <lineage>
        <taxon>Eukaryota</taxon>
        <taxon>Fungi</taxon>
        <taxon>Dikarya</taxon>
        <taxon>Ascomycota</taxon>
        <taxon>Pezizomycotina</taxon>
        <taxon>Dothideomycetes</taxon>
        <taxon>Dothideomycetes incertae sedis</taxon>
        <taxon>Microthyriales</taxon>
        <taxon>Microthyriaceae</taxon>
        <taxon>Microthyrium</taxon>
    </lineage>
</organism>
<comment type="catalytic activity">
    <reaction evidence="10">
        <text>[(1-&gt;4)-N-acetyl-beta-D-glucosaminyl](n) + UDP-N-acetyl-alpha-D-glucosamine = [(1-&gt;4)-N-acetyl-beta-D-glucosaminyl](n+1) + UDP + H(+)</text>
        <dbReference type="Rhea" id="RHEA:16637"/>
        <dbReference type="Rhea" id="RHEA-COMP:9593"/>
        <dbReference type="Rhea" id="RHEA-COMP:9595"/>
        <dbReference type="ChEBI" id="CHEBI:15378"/>
        <dbReference type="ChEBI" id="CHEBI:17029"/>
        <dbReference type="ChEBI" id="CHEBI:57705"/>
        <dbReference type="ChEBI" id="CHEBI:58223"/>
        <dbReference type="EC" id="2.4.1.16"/>
    </reaction>
</comment>
<gene>
    <name evidence="13" type="ORF">BT63DRAFT_125663</name>
</gene>
<evidence type="ECO:0000256" key="5">
    <source>
        <dbReference type="ARBA" id="ARBA00022679"/>
    </source>
</evidence>
<evidence type="ECO:0000256" key="4">
    <source>
        <dbReference type="ARBA" id="ARBA00022676"/>
    </source>
</evidence>
<feature type="transmembrane region" description="Helical" evidence="10">
    <location>
        <begin position="624"/>
        <end position="646"/>
    </location>
</feature>
<keyword evidence="3 10" id="KW-1003">Cell membrane</keyword>
<evidence type="ECO:0000256" key="6">
    <source>
        <dbReference type="ARBA" id="ARBA00022692"/>
    </source>
</evidence>
<keyword evidence="7 10" id="KW-1133">Transmembrane helix</keyword>
<keyword evidence="8 10" id="KW-0472">Membrane</keyword>
<dbReference type="AlphaFoldDB" id="A0A6A6TVK8"/>
<dbReference type="InterPro" id="IPR004835">
    <property type="entry name" value="Chitin_synth"/>
</dbReference>
<evidence type="ECO:0000256" key="1">
    <source>
        <dbReference type="ARBA" id="ARBA00004651"/>
    </source>
</evidence>
<keyword evidence="14" id="KW-1185">Reference proteome</keyword>
<evidence type="ECO:0000256" key="11">
    <source>
        <dbReference type="SAM" id="MobiDB-lite"/>
    </source>
</evidence>
<feature type="compositionally biased region" description="Basic and acidic residues" evidence="11">
    <location>
        <begin position="106"/>
        <end position="126"/>
    </location>
</feature>
<keyword evidence="9 10" id="KW-0961">Cell wall biogenesis/degradation</keyword>
<reference evidence="13" key="1">
    <citation type="journal article" date="2020" name="Stud. Mycol.">
        <title>101 Dothideomycetes genomes: a test case for predicting lifestyles and emergence of pathogens.</title>
        <authorList>
            <person name="Haridas S."/>
            <person name="Albert R."/>
            <person name="Binder M."/>
            <person name="Bloem J."/>
            <person name="Labutti K."/>
            <person name="Salamov A."/>
            <person name="Andreopoulos B."/>
            <person name="Baker S."/>
            <person name="Barry K."/>
            <person name="Bills G."/>
            <person name="Bluhm B."/>
            <person name="Cannon C."/>
            <person name="Castanera R."/>
            <person name="Culley D."/>
            <person name="Daum C."/>
            <person name="Ezra D."/>
            <person name="Gonzalez J."/>
            <person name="Henrissat B."/>
            <person name="Kuo A."/>
            <person name="Liang C."/>
            <person name="Lipzen A."/>
            <person name="Lutzoni F."/>
            <person name="Magnuson J."/>
            <person name="Mondo S."/>
            <person name="Nolan M."/>
            <person name="Ohm R."/>
            <person name="Pangilinan J."/>
            <person name="Park H.-J."/>
            <person name="Ramirez L."/>
            <person name="Alfaro M."/>
            <person name="Sun H."/>
            <person name="Tritt A."/>
            <person name="Yoshinaga Y."/>
            <person name="Zwiers L.-H."/>
            <person name="Turgeon B."/>
            <person name="Goodwin S."/>
            <person name="Spatafora J."/>
            <person name="Crous P."/>
            <person name="Grigoriev I."/>
        </authorList>
    </citation>
    <scope>NUCLEOTIDE SEQUENCE</scope>
    <source>
        <strain evidence="13">CBS 115976</strain>
    </source>
</reference>
<dbReference type="GO" id="GO:0006031">
    <property type="term" value="P:chitin biosynthetic process"/>
    <property type="evidence" value="ECO:0007669"/>
    <property type="project" value="UniProtKB-UniRule"/>
</dbReference>
<dbReference type="PANTHER" id="PTHR22914">
    <property type="entry name" value="CHITIN SYNTHASE"/>
    <property type="match status" value="1"/>
</dbReference>
<evidence type="ECO:0000256" key="7">
    <source>
        <dbReference type="ARBA" id="ARBA00022989"/>
    </source>
</evidence>
<dbReference type="PANTHER" id="PTHR22914:SF9">
    <property type="entry name" value="CHITIN SYNTHASE 1"/>
    <property type="match status" value="1"/>
</dbReference>
<evidence type="ECO:0000256" key="2">
    <source>
        <dbReference type="ARBA" id="ARBA00012543"/>
    </source>
</evidence>
<dbReference type="Proteomes" id="UP000799302">
    <property type="component" value="Unassembled WGS sequence"/>
</dbReference>
<keyword evidence="5 10" id="KW-0808">Transferase</keyword>
<dbReference type="InterPro" id="IPR013616">
    <property type="entry name" value="Chitin_synth_N"/>
</dbReference>
<dbReference type="Pfam" id="PF08407">
    <property type="entry name" value="Chitin_synth_1N"/>
    <property type="match status" value="1"/>
</dbReference>
<dbReference type="Pfam" id="PF01644">
    <property type="entry name" value="Chitin_synth_1"/>
    <property type="match status" value="1"/>
</dbReference>
<comment type="similarity">
    <text evidence="10">Belongs to the chitin synthase family.</text>
</comment>
<feature type="transmembrane region" description="Helical" evidence="10">
    <location>
        <begin position="832"/>
        <end position="857"/>
    </location>
</feature>
<keyword evidence="6 10" id="KW-0812">Transmembrane</keyword>
<feature type="transmembrane region" description="Helical" evidence="10">
    <location>
        <begin position="552"/>
        <end position="573"/>
    </location>
</feature>
<dbReference type="EC" id="2.4.1.16" evidence="2 10"/>
<evidence type="ECO:0000256" key="8">
    <source>
        <dbReference type="ARBA" id="ARBA00023136"/>
    </source>
</evidence>
<evidence type="ECO:0000256" key="9">
    <source>
        <dbReference type="ARBA" id="ARBA00023316"/>
    </source>
</evidence>
<dbReference type="GO" id="GO:0030428">
    <property type="term" value="C:cell septum"/>
    <property type="evidence" value="ECO:0007669"/>
    <property type="project" value="TreeGrafter"/>
</dbReference>
<dbReference type="OrthoDB" id="26569at2759"/>